<dbReference type="Pfam" id="PF00314">
    <property type="entry name" value="Thaumatin"/>
    <property type="match status" value="1"/>
</dbReference>
<dbReference type="Gramene" id="Pp3c25_4860V3.2">
    <property type="protein sequence ID" value="Pp3c25_4860V3.2"/>
    <property type="gene ID" value="Pp3c25_4860"/>
</dbReference>
<dbReference type="PaxDb" id="3218-PP1S412_14V6.1"/>
<evidence type="ECO:0000256" key="3">
    <source>
        <dbReference type="PIRSR" id="PIRSR002703-1"/>
    </source>
</evidence>
<evidence type="ECO:0000313" key="7">
    <source>
        <dbReference type="EnsemblPlants" id="Pp3c25_4860V3.1"/>
    </source>
</evidence>
<feature type="disulfide bond" evidence="3">
    <location>
        <begin position="184"/>
        <end position="193"/>
    </location>
</feature>
<reference evidence="6 8" key="2">
    <citation type="journal article" date="2018" name="Plant J.">
        <title>The Physcomitrella patens chromosome-scale assembly reveals moss genome structure and evolution.</title>
        <authorList>
            <person name="Lang D."/>
            <person name="Ullrich K.K."/>
            <person name="Murat F."/>
            <person name="Fuchs J."/>
            <person name="Jenkins J."/>
            <person name="Haas F.B."/>
            <person name="Piednoel M."/>
            <person name="Gundlach H."/>
            <person name="Van Bel M."/>
            <person name="Meyberg R."/>
            <person name="Vives C."/>
            <person name="Morata J."/>
            <person name="Symeonidi A."/>
            <person name="Hiss M."/>
            <person name="Muchero W."/>
            <person name="Kamisugi Y."/>
            <person name="Saleh O."/>
            <person name="Blanc G."/>
            <person name="Decker E.L."/>
            <person name="van Gessel N."/>
            <person name="Grimwood J."/>
            <person name="Hayes R.D."/>
            <person name="Graham S.W."/>
            <person name="Gunter L.E."/>
            <person name="McDaniel S.F."/>
            <person name="Hoernstein S.N.W."/>
            <person name="Larsson A."/>
            <person name="Li F.W."/>
            <person name="Perroud P.F."/>
            <person name="Phillips J."/>
            <person name="Ranjan P."/>
            <person name="Rokshar D.S."/>
            <person name="Rothfels C.J."/>
            <person name="Schneider L."/>
            <person name="Shu S."/>
            <person name="Stevenson D.W."/>
            <person name="Thummler F."/>
            <person name="Tillich M."/>
            <person name="Villarreal Aguilar J.C."/>
            <person name="Widiez T."/>
            <person name="Wong G.K."/>
            <person name="Wymore A."/>
            <person name="Zhang Y."/>
            <person name="Zimmer A.D."/>
            <person name="Quatrano R.S."/>
            <person name="Mayer K.F.X."/>
            <person name="Goodstein D."/>
            <person name="Casacuberta J.M."/>
            <person name="Vandepoele K."/>
            <person name="Reski R."/>
            <person name="Cuming A.C."/>
            <person name="Tuskan G.A."/>
            <person name="Maumus F."/>
            <person name="Salse J."/>
            <person name="Schmutz J."/>
            <person name="Rensing S.A."/>
        </authorList>
    </citation>
    <scope>NUCLEOTIDE SEQUENCE [LARGE SCALE GENOMIC DNA]</scope>
    <source>
        <strain evidence="7 8">cv. Gransden 2004</strain>
    </source>
</reference>
<keyword evidence="5" id="KW-0732">Signal</keyword>
<feature type="region of interest" description="Disordered" evidence="4">
    <location>
        <begin position="254"/>
        <end position="279"/>
    </location>
</feature>
<feature type="disulfide bond" evidence="3">
    <location>
        <begin position="98"/>
        <end position="104"/>
    </location>
</feature>
<dbReference type="PROSITE" id="PS00316">
    <property type="entry name" value="THAUMATIN_1"/>
    <property type="match status" value="1"/>
</dbReference>
<reference evidence="7" key="3">
    <citation type="submission" date="2020-12" db="UniProtKB">
        <authorList>
            <consortium name="EnsemblPlants"/>
        </authorList>
    </citation>
    <scope>IDENTIFICATION</scope>
</reference>
<dbReference type="EnsemblPlants" id="Pp3c25_4860V3.1">
    <property type="protein sequence ID" value="Pp3c25_4860V3.1"/>
    <property type="gene ID" value="Pp3c25_4860"/>
</dbReference>
<dbReference type="CDD" id="cd09218">
    <property type="entry name" value="TLP-PA"/>
    <property type="match status" value="1"/>
</dbReference>
<keyword evidence="8" id="KW-1185">Reference proteome</keyword>
<gene>
    <name evidence="7" type="primary">LOC112277475</name>
    <name evidence="6" type="ORF">PHYPA_029588</name>
</gene>
<evidence type="ECO:0000313" key="8">
    <source>
        <dbReference type="Proteomes" id="UP000006727"/>
    </source>
</evidence>
<dbReference type="PANTHER" id="PTHR31048">
    <property type="entry name" value="OS03G0233200 PROTEIN"/>
    <property type="match status" value="1"/>
</dbReference>
<dbReference type="FunFam" id="2.60.110.10:FF:000002">
    <property type="entry name" value="Thaumatin-like protein 1a"/>
    <property type="match status" value="1"/>
</dbReference>
<protein>
    <recommendedName>
        <fullName evidence="9">Thaumatin-like protein</fullName>
    </recommendedName>
</protein>
<dbReference type="PIRSF" id="PIRSF002703">
    <property type="entry name" value="Thaumatin"/>
    <property type="match status" value="1"/>
</dbReference>
<feature type="disulfide bond" evidence="3">
    <location>
        <begin position="194"/>
        <end position="204"/>
    </location>
</feature>
<accession>A0A2K1IDT6</accession>
<dbReference type="SUPFAM" id="SSF49870">
    <property type="entry name" value="Osmotin, thaumatin-like protein"/>
    <property type="match status" value="1"/>
</dbReference>
<feature type="signal peptide" evidence="5">
    <location>
        <begin position="1"/>
        <end position="24"/>
    </location>
</feature>
<dbReference type="RefSeq" id="XP_024365623.1">
    <property type="nucleotide sequence ID" value="XM_024509855.2"/>
</dbReference>
<evidence type="ECO:0000256" key="5">
    <source>
        <dbReference type="SAM" id="SignalP"/>
    </source>
</evidence>
<dbReference type="SMART" id="SM00205">
    <property type="entry name" value="THN"/>
    <property type="match status" value="1"/>
</dbReference>
<reference evidence="6 8" key="1">
    <citation type="journal article" date="2008" name="Science">
        <title>The Physcomitrella genome reveals evolutionary insights into the conquest of land by plants.</title>
        <authorList>
            <person name="Rensing S."/>
            <person name="Lang D."/>
            <person name="Zimmer A."/>
            <person name="Terry A."/>
            <person name="Salamov A."/>
            <person name="Shapiro H."/>
            <person name="Nishiyama T."/>
            <person name="Perroud P.-F."/>
            <person name="Lindquist E."/>
            <person name="Kamisugi Y."/>
            <person name="Tanahashi T."/>
            <person name="Sakakibara K."/>
            <person name="Fujita T."/>
            <person name="Oishi K."/>
            <person name="Shin-I T."/>
            <person name="Kuroki Y."/>
            <person name="Toyoda A."/>
            <person name="Suzuki Y."/>
            <person name="Hashimoto A."/>
            <person name="Yamaguchi K."/>
            <person name="Sugano A."/>
            <person name="Kohara Y."/>
            <person name="Fujiyama A."/>
            <person name="Anterola A."/>
            <person name="Aoki S."/>
            <person name="Ashton N."/>
            <person name="Barbazuk W.B."/>
            <person name="Barker E."/>
            <person name="Bennetzen J."/>
            <person name="Bezanilla M."/>
            <person name="Blankenship R."/>
            <person name="Cho S.H."/>
            <person name="Dutcher S."/>
            <person name="Estelle M."/>
            <person name="Fawcett J.A."/>
            <person name="Gundlach H."/>
            <person name="Hanada K."/>
            <person name="Heyl A."/>
            <person name="Hicks K.A."/>
            <person name="Hugh J."/>
            <person name="Lohr M."/>
            <person name="Mayer K."/>
            <person name="Melkozernov A."/>
            <person name="Murata T."/>
            <person name="Nelson D."/>
            <person name="Pils B."/>
            <person name="Prigge M."/>
            <person name="Reiss B."/>
            <person name="Renner T."/>
            <person name="Rombauts S."/>
            <person name="Rushton P."/>
            <person name="Sanderfoot A."/>
            <person name="Schween G."/>
            <person name="Shiu S.-H."/>
            <person name="Stueber K."/>
            <person name="Theodoulou F.L."/>
            <person name="Tu H."/>
            <person name="Van de Peer Y."/>
            <person name="Verrier P.J."/>
            <person name="Waters E."/>
            <person name="Wood A."/>
            <person name="Yang L."/>
            <person name="Cove D."/>
            <person name="Cuming A."/>
            <person name="Hasebe M."/>
            <person name="Lucas S."/>
            <person name="Mishler D.B."/>
            <person name="Reski R."/>
            <person name="Grigoriev I."/>
            <person name="Quatrano R.S."/>
            <person name="Boore J.L."/>
        </authorList>
    </citation>
    <scope>NUCLEOTIDE SEQUENCE [LARGE SCALE GENOMIC DNA]</scope>
    <source>
        <strain evidence="7 8">cv. Gransden 2004</strain>
    </source>
</reference>
<evidence type="ECO:0000256" key="4">
    <source>
        <dbReference type="SAM" id="MobiDB-lite"/>
    </source>
</evidence>
<dbReference type="Proteomes" id="UP000006727">
    <property type="component" value="Chromosome 25"/>
</dbReference>
<dbReference type="Gene3D" id="2.60.110.10">
    <property type="entry name" value="Thaumatin"/>
    <property type="match status" value="1"/>
</dbReference>
<name>A0A2K1IDT6_PHYPA</name>
<evidence type="ECO:0000313" key="6">
    <source>
        <dbReference type="EMBL" id="PNR27436.1"/>
    </source>
</evidence>
<dbReference type="FunCoup" id="A0A2K1IDT6">
    <property type="interactions" value="127"/>
</dbReference>
<feature type="disulfide bond" evidence="3">
    <location>
        <begin position="165"/>
        <end position="180"/>
    </location>
</feature>
<organism evidence="6">
    <name type="scientific">Physcomitrium patens</name>
    <name type="common">Spreading-leaved earth moss</name>
    <name type="synonym">Physcomitrella patens</name>
    <dbReference type="NCBI Taxonomy" id="3218"/>
    <lineage>
        <taxon>Eukaryota</taxon>
        <taxon>Viridiplantae</taxon>
        <taxon>Streptophyta</taxon>
        <taxon>Embryophyta</taxon>
        <taxon>Bryophyta</taxon>
        <taxon>Bryophytina</taxon>
        <taxon>Bryopsida</taxon>
        <taxon>Funariidae</taxon>
        <taxon>Funariales</taxon>
        <taxon>Funariaceae</taxon>
        <taxon>Physcomitrium</taxon>
    </lineage>
</organism>
<dbReference type="PROSITE" id="PS51367">
    <property type="entry name" value="THAUMATIN_2"/>
    <property type="match status" value="1"/>
</dbReference>
<dbReference type="AlphaFoldDB" id="A0A2K1IDT6"/>
<proteinExistence type="inferred from homology"/>
<comment type="similarity">
    <text evidence="1">Belongs to the thaumatin family.</text>
</comment>
<dbReference type="PRINTS" id="PR00347">
    <property type="entry name" value="THAUMATIN"/>
</dbReference>
<dbReference type="EnsemblPlants" id="Pp3c25_4860V3.2">
    <property type="protein sequence ID" value="Pp3c25_4860V3.2"/>
    <property type="gene ID" value="Pp3c25_4860"/>
</dbReference>
<feature type="disulfide bond" evidence="3">
    <location>
        <begin position="35"/>
        <end position="244"/>
    </location>
</feature>
<dbReference type="KEGG" id="ppp:112277475"/>
<dbReference type="InterPro" id="IPR001938">
    <property type="entry name" value="Thaumatin"/>
</dbReference>
<feature type="chain" id="PRO_5043157905" description="Thaumatin-like protein" evidence="5">
    <location>
        <begin position="25"/>
        <end position="313"/>
    </location>
</feature>
<dbReference type="OMA" id="CNAFSEP"/>
<dbReference type="InterPro" id="IPR017949">
    <property type="entry name" value="Thaumatin_CS"/>
</dbReference>
<dbReference type="GeneID" id="112277475"/>
<dbReference type="Gramene" id="Pp3c25_4860V3.1">
    <property type="protein sequence ID" value="Pp3c25_4860V3.1"/>
    <property type="gene ID" value="Pp3c25_4860"/>
</dbReference>
<evidence type="ECO:0008006" key="9">
    <source>
        <dbReference type="Google" id="ProtNLM"/>
    </source>
</evidence>
<evidence type="ECO:0000256" key="2">
    <source>
        <dbReference type="ARBA" id="ARBA00023157"/>
    </source>
</evidence>
<dbReference type="InterPro" id="IPR037176">
    <property type="entry name" value="Osmotin/thaumatin-like_sf"/>
</dbReference>
<feature type="disulfide bond" evidence="3">
    <location>
        <begin position="83"/>
        <end position="93"/>
    </location>
</feature>
<feature type="disulfide bond" evidence="3">
    <location>
        <begin position="157"/>
        <end position="217"/>
    </location>
</feature>
<dbReference type="OrthoDB" id="430315at2759"/>
<feature type="disulfide bond" evidence="3">
    <location>
        <begin position="152"/>
        <end position="234"/>
    </location>
</feature>
<dbReference type="GO" id="GO:0006952">
    <property type="term" value="P:defense response"/>
    <property type="evidence" value="ECO:0000318"/>
    <property type="project" value="GO_Central"/>
</dbReference>
<feature type="compositionally biased region" description="Polar residues" evidence="4">
    <location>
        <begin position="254"/>
        <end position="271"/>
    </location>
</feature>
<sequence length="313" mass="32413">MAMTSSLLCLFLFFHLFNRIVTDAEGVTFTFVNRCKFPVWVGVQPNGGLAILADGGFELGAGKQDAITAPASWGGRFWGRTGCEFDSAGKGTCDTGDCGGALKCGGSGGNPPATLAEITLHGADGNDFYDISLVDGYNLPLAMTPAGGTGKCGAPECSSNLNDMCPEVLQFLSEGSVIGCNSACNAFSEPKYCCTGAHDQPATCPPTQYSNAFKNACPLAYSYAYDDATSTFTCKAANYAIAFCPNGSPVARLGNNTTTGDSTSQRQTSPDQLPGNPSVIDQYGTGTGAGVRHLAHIVHISILGIATLFTLLG</sequence>
<dbReference type="EMBL" id="ABEU02000025">
    <property type="protein sequence ID" value="PNR27436.1"/>
    <property type="molecule type" value="Genomic_DNA"/>
</dbReference>
<evidence type="ECO:0000256" key="1">
    <source>
        <dbReference type="ARBA" id="ARBA00010607"/>
    </source>
</evidence>
<keyword evidence="2 3" id="KW-1015">Disulfide bond</keyword>